<dbReference type="EMBL" id="VLLL01000006">
    <property type="protein sequence ID" value="TWJ12003.1"/>
    <property type="molecule type" value="Genomic_DNA"/>
</dbReference>
<dbReference type="RefSeq" id="WP_147138778.1">
    <property type="nucleotide sequence ID" value="NZ_BAABIJ010000002.1"/>
</dbReference>
<accession>A0A562V2E3</accession>
<dbReference type="AlphaFoldDB" id="A0A562V2E3"/>
<evidence type="ECO:0008006" key="3">
    <source>
        <dbReference type="Google" id="ProtNLM"/>
    </source>
</evidence>
<dbReference type="Proteomes" id="UP000321617">
    <property type="component" value="Unassembled WGS sequence"/>
</dbReference>
<evidence type="ECO:0000313" key="2">
    <source>
        <dbReference type="Proteomes" id="UP000321617"/>
    </source>
</evidence>
<proteinExistence type="predicted"/>
<protein>
    <recommendedName>
        <fullName evidence="3">Excreted virulence factor EspC (Type VII ESX diderm)</fullName>
    </recommendedName>
</protein>
<name>A0A562V2E3_9ACTN</name>
<reference evidence="1 2" key="1">
    <citation type="journal article" date="2013" name="Stand. Genomic Sci.">
        <title>Genomic Encyclopedia of Type Strains, Phase I: The one thousand microbial genomes (KMG-I) project.</title>
        <authorList>
            <person name="Kyrpides N.C."/>
            <person name="Woyke T."/>
            <person name="Eisen J.A."/>
            <person name="Garrity G."/>
            <person name="Lilburn T.G."/>
            <person name="Beck B.J."/>
            <person name="Whitman W.B."/>
            <person name="Hugenholtz P."/>
            <person name="Klenk H.P."/>
        </authorList>
    </citation>
    <scope>NUCLEOTIDE SEQUENCE [LARGE SCALE GENOMIC DNA]</scope>
    <source>
        <strain evidence="1 2">DSM 45044</strain>
    </source>
</reference>
<evidence type="ECO:0000313" key="1">
    <source>
        <dbReference type="EMBL" id="TWJ12003.1"/>
    </source>
</evidence>
<organism evidence="1 2">
    <name type="scientific">Stackebrandtia albiflava</name>
    <dbReference type="NCBI Taxonomy" id="406432"/>
    <lineage>
        <taxon>Bacteria</taxon>
        <taxon>Bacillati</taxon>
        <taxon>Actinomycetota</taxon>
        <taxon>Actinomycetes</taxon>
        <taxon>Glycomycetales</taxon>
        <taxon>Glycomycetaceae</taxon>
        <taxon>Stackebrandtia</taxon>
    </lineage>
</organism>
<comment type="caution">
    <text evidence="1">The sequence shown here is derived from an EMBL/GenBank/DDBJ whole genome shotgun (WGS) entry which is preliminary data.</text>
</comment>
<gene>
    <name evidence="1" type="ORF">LX16_2748</name>
</gene>
<sequence>MRLSAEEIDALADLADAAADEVRAAGRSLAADRAAPPPGLHLTDALTEVTALWETKVARCAADWDAYRDALRFTADHVVATDEANSFRFPTPEQLVIR</sequence>
<keyword evidence="2" id="KW-1185">Reference proteome</keyword>